<name>A0ABN4D6W9_STRIN</name>
<accession>A0ABN4D6W9</accession>
<reference evidence="3 4" key="1">
    <citation type="journal article" date="2014" name="Genome Announc.">
        <title>Complete Genome Sequence of a Virulent Strain, Streptococcus iniae ISET0901, Isolated from Diseased Tilapia.</title>
        <authorList>
            <person name="Pridgeon J.W."/>
            <person name="Zhang D."/>
            <person name="Zhang L."/>
        </authorList>
    </citation>
    <scope>NUCLEOTIDE SEQUENCE [LARGE SCALE GENOMIC DNA]</scope>
    <source>
        <strain evidence="3 4">ISET0901</strain>
    </source>
</reference>
<evidence type="ECO:0000256" key="2">
    <source>
        <dbReference type="SAM" id="SignalP"/>
    </source>
</evidence>
<organism evidence="3 4">
    <name type="scientific">Streptococcus iniae</name>
    <name type="common">Streptococcus shiloi</name>
    <dbReference type="NCBI Taxonomy" id="1346"/>
    <lineage>
        <taxon>Bacteria</taxon>
        <taxon>Bacillati</taxon>
        <taxon>Bacillota</taxon>
        <taxon>Bacilli</taxon>
        <taxon>Lactobacillales</taxon>
        <taxon>Streptococcaceae</taxon>
        <taxon>Streptococcus</taxon>
    </lineage>
</organism>
<evidence type="ECO:0000256" key="1">
    <source>
        <dbReference type="SAM" id="MobiDB-lite"/>
    </source>
</evidence>
<protein>
    <recommendedName>
        <fullName evidence="5">Lipoprotein</fullName>
    </recommendedName>
</protein>
<sequence length="227" mass="25125">MATRTRQKMMKKLGYVSSLLVMTLLVACGQETKETKPKKDHKAKTHQTTKSKKAASDTTGKKTESSSGKSSAQEVAIDLAASQRVGSENFGFVNIPKDWVSFHDVDGKGETLQYSDLTGVNIITLDHVTAERMKVDDLSKYTLEDIGGAYAQTLESTGQTTKLWGAKTKVADYDALQINAFTKTDGIITCWVFKASNNEIYYIALEGDKETFTKVLPYIEQTWSLNK</sequence>
<gene>
    <name evidence="3" type="ORF">DQ08_02425</name>
</gene>
<feature type="compositionally biased region" description="Basic residues" evidence="1">
    <location>
        <begin position="38"/>
        <end position="53"/>
    </location>
</feature>
<evidence type="ECO:0008006" key="5">
    <source>
        <dbReference type="Google" id="ProtNLM"/>
    </source>
</evidence>
<proteinExistence type="predicted"/>
<evidence type="ECO:0000313" key="4">
    <source>
        <dbReference type="Proteomes" id="UP000025245"/>
    </source>
</evidence>
<keyword evidence="2" id="KW-0732">Signal</keyword>
<feature type="signal peptide" evidence="2">
    <location>
        <begin position="1"/>
        <end position="27"/>
    </location>
</feature>
<dbReference type="EMBL" id="CP007586">
    <property type="protein sequence ID" value="AHY15337.1"/>
    <property type="molecule type" value="Genomic_DNA"/>
</dbReference>
<dbReference type="Proteomes" id="UP000025245">
    <property type="component" value="Chromosome"/>
</dbReference>
<keyword evidence="4" id="KW-1185">Reference proteome</keyword>
<dbReference type="PROSITE" id="PS51257">
    <property type="entry name" value="PROKAR_LIPOPROTEIN"/>
    <property type="match status" value="1"/>
</dbReference>
<dbReference type="RefSeq" id="WP_003100939.1">
    <property type="nucleotide sequence ID" value="NZ_CP010783.1"/>
</dbReference>
<feature type="region of interest" description="Disordered" evidence="1">
    <location>
        <begin position="32"/>
        <end position="72"/>
    </location>
</feature>
<dbReference type="GeneID" id="35765287"/>
<feature type="chain" id="PRO_5047474181" description="Lipoprotein" evidence="2">
    <location>
        <begin position="28"/>
        <end position="227"/>
    </location>
</feature>
<evidence type="ECO:0000313" key="3">
    <source>
        <dbReference type="EMBL" id="AHY15337.1"/>
    </source>
</evidence>